<dbReference type="SUPFAM" id="SSF50978">
    <property type="entry name" value="WD40 repeat-like"/>
    <property type="match status" value="1"/>
</dbReference>
<protein>
    <submittedName>
        <fullName evidence="1">Uncharacterized protein</fullName>
    </submittedName>
</protein>
<gene>
    <name evidence="1" type="ORF">PGLA1383_LOCUS24607</name>
</gene>
<organism evidence="1 2">
    <name type="scientific">Polarella glacialis</name>
    <name type="common">Dinoflagellate</name>
    <dbReference type="NCBI Taxonomy" id="89957"/>
    <lineage>
        <taxon>Eukaryota</taxon>
        <taxon>Sar</taxon>
        <taxon>Alveolata</taxon>
        <taxon>Dinophyceae</taxon>
        <taxon>Suessiales</taxon>
        <taxon>Suessiaceae</taxon>
        <taxon>Polarella</taxon>
    </lineage>
</organism>
<evidence type="ECO:0000313" key="2">
    <source>
        <dbReference type="Proteomes" id="UP000654075"/>
    </source>
</evidence>
<name>A0A813F0I0_POLGL</name>
<reference evidence="1" key="1">
    <citation type="submission" date="2021-02" db="EMBL/GenBank/DDBJ databases">
        <authorList>
            <person name="Dougan E. K."/>
            <person name="Rhodes N."/>
            <person name="Thang M."/>
            <person name="Chan C."/>
        </authorList>
    </citation>
    <scope>NUCLEOTIDE SEQUENCE</scope>
</reference>
<dbReference type="InterPro" id="IPR036322">
    <property type="entry name" value="WD40_repeat_dom_sf"/>
</dbReference>
<dbReference type="Proteomes" id="UP000654075">
    <property type="component" value="Unassembled WGS sequence"/>
</dbReference>
<feature type="non-terminal residue" evidence="1">
    <location>
        <position position="190"/>
    </location>
</feature>
<proteinExistence type="predicted"/>
<sequence>DLYRDRNGWYPRQLGQRRTCTPQFEVKSLTLHDSPCLTMDLRITEEEIIAVSEAPRERGHRHGRRQASVSIIDPGTRELRGRFEVSDATINCCDVGPGLICLGSDDSKVRLYRRSDLTGCSNSCSSTCRCCSGGGAGGCDGLCSSEEASSTSGGYSLCCEYLCSSTVNDLRFAREDAIIAVRTHQNRHPV</sequence>
<dbReference type="OrthoDB" id="446504at2759"/>
<dbReference type="AlphaFoldDB" id="A0A813F0I0"/>
<feature type="non-terminal residue" evidence="1">
    <location>
        <position position="1"/>
    </location>
</feature>
<comment type="caution">
    <text evidence="1">The sequence shown here is derived from an EMBL/GenBank/DDBJ whole genome shotgun (WGS) entry which is preliminary data.</text>
</comment>
<dbReference type="EMBL" id="CAJNNV010019578">
    <property type="protein sequence ID" value="CAE8606626.1"/>
    <property type="molecule type" value="Genomic_DNA"/>
</dbReference>
<evidence type="ECO:0000313" key="1">
    <source>
        <dbReference type="EMBL" id="CAE8606626.1"/>
    </source>
</evidence>
<keyword evidence="2" id="KW-1185">Reference proteome</keyword>
<accession>A0A813F0I0</accession>